<dbReference type="PROSITE" id="PS00444">
    <property type="entry name" value="POLYPRENYL_SYNTHASE_2"/>
    <property type="match status" value="1"/>
</dbReference>
<dbReference type="GO" id="GO:0008299">
    <property type="term" value="P:isoprenoid biosynthetic process"/>
    <property type="evidence" value="ECO:0007669"/>
    <property type="project" value="InterPro"/>
</dbReference>
<keyword evidence="5" id="KW-0511">Multifunctional enzyme</keyword>
<dbReference type="GO" id="GO:0016829">
    <property type="term" value="F:lyase activity"/>
    <property type="evidence" value="ECO:0007669"/>
    <property type="project" value="UniProtKB-KW"/>
</dbReference>
<dbReference type="GO" id="GO:0004659">
    <property type="term" value="F:prenyltransferase activity"/>
    <property type="evidence" value="ECO:0007669"/>
    <property type="project" value="InterPro"/>
</dbReference>
<dbReference type="GO" id="GO:0046165">
    <property type="term" value="P:alcohol biosynthetic process"/>
    <property type="evidence" value="ECO:0007669"/>
    <property type="project" value="UniProtKB-ARBA"/>
</dbReference>
<dbReference type="AlphaFoldDB" id="A0AAN8I635"/>
<feature type="compositionally biased region" description="Low complexity" evidence="8">
    <location>
        <begin position="384"/>
        <end position="408"/>
    </location>
</feature>
<dbReference type="PANTHER" id="PTHR12001">
    <property type="entry name" value="GERANYLGERANYL PYROPHOSPHATE SYNTHASE"/>
    <property type="match status" value="1"/>
</dbReference>
<evidence type="ECO:0000256" key="3">
    <source>
        <dbReference type="ARBA" id="ARBA00022842"/>
    </source>
</evidence>
<evidence type="ECO:0000313" key="10">
    <source>
        <dbReference type="Proteomes" id="UP001316803"/>
    </source>
</evidence>
<keyword evidence="3" id="KW-0460">Magnesium</keyword>
<comment type="similarity">
    <text evidence="6">In the C-terminal section; belongs to the FPP/GGPP synthase family.</text>
</comment>
<dbReference type="InterPro" id="IPR033749">
    <property type="entry name" value="Polyprenyl_synt_CS"/>
</dbReference>
<dbReference type="EMBL" id="JAKLMC020000021">
    <property type="protein sequence ID" value="KAK5951186.1"/>
    <property type="molecule type" value="Genomic_DNA"/>
</dbReference>
<evidence type="ECO:0000256" key="2">
    <source>
        <dbReference type="ARBA" id="ARBA00022723"/>
    </source>
</evidence>
<protein>
    <recommendedName>
        <fullName evidence="11">Geranylgeranyl diphosphate synthase</fullName>
    </recommendedName>
</protein>
<dbReference type="InterPro" id="IPR008949">
    <property type="entry name" value="Isoprenoid_synthase_dom_sf"/>
</dbReference>
<keyword evidence="4" id="KW-0456">Lyase</keyword>
<dbReference type="GO" id="GO:0043386">
    <property type="term" value="P:mycotoxin biosynthetic process"/>
    <property type="evidence" value="ECO:0007669"/>
    <property type="project" value="UniProtKB-ARBA"/>
</dbReference>
<dbReference type="PROSITE" id="PS00723">
    <property type="entry name" value="POLYPRENYL_SYNTHASE_1"/>
    <property type="match status" value="1"/>
</dbReference>
<gene>
    <name evidence="9" type="ORF">OHC33_007603</name>
</gene>
<feature type="region of interest" description="Disordered" evidence="8">
    <location>
        <begin position="369"/>
        <end position="424"/>
    </location>
</feature>
<keyword evidence="1" id="KW-0808">Transferase</keyword>
<dbReference type="Proteomes" id="UP001316803">
    <property type="component" value="Unassembled WGS sequence"/>
</dbReference>
<name>A0AAN8I635_9EURO</name>
<evidence type="ECO:0000256" key="1">
    <source>
        <dbReference type="ARBA" id="ARBA00022679"/>
    </source>
</evidence>
<accession>A0AAN8I635</accession>
<dbReference type="Pfam" id="PF00348">
    <property type="entry name" value="polyprenyl_synt"/>
    <property type="match status" value="1"/>
</dbReference>
<dbReference type="PANTHER" id="PTHR12001:SF72">
    <property type="entry name" value="THIJ_PFPI FAMILY PROTEIN (AFU_ORTHOLOGUE AFUA_3G01210)-RELATED"/>
    <property type="match status" value="1"/>
</dbReference>
<evidence type="ECO:0000256" key="7">
    <source>
        <dbReference type="ARBA" id="ARBA00038372"/>
    </source>
</evidence>
<comment type="similarity">
    <text evidence="7">In the N-terminal section; belongs to the terpene synthase family.</text>
</comment>
<evidence type="ECO:0000256" key="8">
    <source>
        <dbReference type="SAM" id="MobiDB-lite"/>
    </source>
</evidence>
<reference evidence="9 10" key="1">
    <citation type="submission" date="2022-12" db="EMBL/GenBank/DDBJ databases">
        <title>Genomic features and morphological characterization of a novel Knufia sp. strain isolated from spacecraft assembly facility.</title>
        <authorList>
            <person name="Teixeira M."/>
            <person name="Chander A.M."/>
            <person name="Stajich J.E."/>
            <person name="Venkateswaran K."/>
        </authorList>
    </citation>
    <scope>NUCLEOTIDE SEQUENCE [LARGE SCALE GENOMIC DNA]</scope>
    <source>
        <strain evidence="9 10">FJI-L2-BK-P2</strain>
    </source>
</reference>
<evidence type="ECO:0000256" key="4">
    <source>
        <dbReference type="ARBA" id="ARBA00023239"/>
    </source>
</evidence>
<dbReference type="SUPFAM" id="SSF48576">
    <property type="entry name" value="Terpenoid synthases"/>
    <property type="match status" value="2"/>
</dbReference>
<keyword evidence="10" id="KW-1185">Reference proteome</keyword>
<evidence type="ECO:0008006" key="11">
    <source>
        <dbReference type="Google" id="ProtNLM"/>
    </source>
</evidence>
<evidence type="ECO:0000256" key="6">
    <source>
        <dbReference type="ARBA" id="ARBA00038363"/>
    </source>
</evidence>
<comment type="caution">
    <text evidence="9">The sequence shown here is derived from an EMBL/GenBank/DDBJ whole genome shotgun (WGS) entry which is preliminary data.</text>
</comment>
<keyword evidence="2" id="KW-0479">Metal-binding</keyword>
<dbReference type="InterPro" id="IPR000092">
    <property type="entry name" value="Polyprenyl_synt"/>
</dbReference>
<dbReference type="Gene3D" id="1.10.600.10">
    <property type="entry name" value="Farnesyl Diphosphate Synthase"/>
    <property type="match status" value="2"/>
</dbReference>
<dbReference type="GO" id="GO:0046872">
    <property type="term" value="F:metal ion binding"/>
    <property type="evidence" value="ECO:0007669"/>
    <property type="project" value="UniProtKB-KW"/>
</dbReference>
<sequence length="723" mass="81771">MNKVTMFPDEDELSSQVDIPRDNTEGLGKGFALRRHKCESEADEGSREARADWAKLIGPPTVAGCCNPFSGHFNALVLPTCLPERLRIISYIFEYAFLHDVVMESAAQAAESQVDGEHDFLSSGFDPETRAVIGSKQMQSKMVLGLMSIDPACAEVCVEAWKTMVDTTSGRDKNEAFTNMDDYLEYRIVDTGAPFVDKHMCFGMGIVLDEQELHQVGDIAHAAYAALGLANDYFSFDVEYGEFQQNDKKAMTNVVWLFMHWYGVDVAEAKRMAREETRKYERQFLQLREQAEPSFSSKLRRYVQGLAYQIAGNVVWSTDNPRYHPEKDIYREDMTDFDRSLAIYHTEEGEEHDKGTRAPVESQILRSSATNELSVYGHERKSSVDSSSSGSDAWSDQASTSSSRTSISEPTNIKEHTSEQITESSSLLDTNVISAPFKYISSLPSKGARDMFIDALTVWTPTSKEKVDKVKDIIKSFHNVSLMLDDFEDGSELRRGKPSTHVIFGAAQTVNSAGYFVLETLKQLGQLDPRCMNLAIGHVQDLYLGQSFDLYWTRQSACPTEQEYLAMVDKKTGGLFRLAEQLLQTLSRQDNIGFDPLVQLLGRFFQVRDDYNNLVDQTYTDQKGYCEDLDEGKFSFPLVHALRSGKQNMQLHALLQSRRENSGLSKEAKMLVLKELDTSGSMDYTKQRLCDMQKQIEKETGRLERQAGSENWIMRLLLHKLKV</sequence>
<dbReference type="Pfam" id="PF19086">
    <property type="entry name" value="Terpene_syn_C_2"/>
    <property type="match status" value="1"/>
</dbReference>
<feature type="region of interest" description="Disordered" evidence="8">
    <location>
        <begin position="1"/>
        <end position="20"/>
    </location>
</feature>
<organism evidence="9 10">
    <name type="scientific">Knufia fluminis</name>
    <dbReference type="NCBI Taxonomy" id="191047"/>
    <lineage>
        <taxon>Eukaryota</taxon>
        <taxon>Fungi</taxon>
        <taxon>Dikarya</taxon>
        <taxon>Ascomycota</taxon>
        <taxon>Pezizomycotina</taxon>
        <taxon>Eurotiomycetes</taxon>
        <taxon>Chaetothyriomycetidae</taxon>
        <taxon>Chaetothyriales</taxon>
        <taxon>Trichomeriaceae</taxon>
        <taxon>Knufia</taxon>
    </lineage>
</organism>
<evidence type="ECO:0000313" key="9">
    <source>
        <dbReference type="EMBL" id="KAK5951186.1"/>
    </source>
</evidence>
<proteinExistence type="inferred from homology"/>
<evidence type="ECO:0000256" key="5">
    <source>
        <dbReference type="ARBA" id="ARBA00023268"/>
    </source>
</evidence>